<proteinExistence type="predicted"/>
<sequence>MELFIVGFGPVAGYKYSRCIHNAISQGHLSRYHVIDRESQQQVVQARLAKLPIQPATCTYIPERVLQNGPDAGVEWLIQQGVFTKSEVKKKLVITTEPQSHGTYIKFALAQQFDVLVSKPLTLPMREGVLDYRALLPNTNAIAAASIEARVNTAVLCLGRLHEIYEQKLRQPVALMMDRLQHPITSVHVKTASGVWNLPSEFGQREDHPYKYGYGMLMHGAYHYIDVLARLLLMNRRLFPTEDFVIVLQGFTAGPLDQQLRTGGLEAMTTGYRPELSELQEDLPYGETDIVASYAMKFRSTGRVLCLGTIALEQTTPGMRSWGPFPEVPYNINGRLHCTDIDVRLGTVFSIAANVTKSPIQARLGDTDIRGMNSATVVTRANARLARTQGFIRREHFERSYGNSYSYTAEADVFERWLLDRPTQSDFSSHVPSCALLDGLLRLAADDWRGSLEIDFNYPVPDWPTLSDDPWYTHMADDIAFSSEHGPRKPVIKNGVNGTKG</sequence>
<accession>A0AAN6VJI9</accession>
<evidence type="ECO:0000313" key="1">
    <source>
        <dbReference type="EMBL" id="KAK4152717.1"/>
    </source>
</evidence>
<evidence type="ECO:0000313" key="2">
    <source>
        <dbReference type="Proteomes" id="UP001302745"/>
    </source>
</evidence>
<dbReference type="Proteomes" id="UP001302745">
    <property type="component" value="Unassembled WGS sequence"/>
</dbReference>
<organism evidence="1 2">
    <name type="scientific">Chaetomidium leptoderma</name>
    <dbReference type="NCBI Taxonomy" id="669021"/>
    <lineage>
        <taxon>Eukaryota</taxon>
        <taxon>Fungi</taxon>
        <taxon>Dikarya</taxon>
        <taxon>Ascomycota</taxon>
        <taxon>Pezizomycotina</taxon>
        <taxon>Sordariomycetes</taxon>
        <taxon>Sordariomycetidae</taxon>
        <taxon>Sordariales</taxon>
        <taxon>Chaetomiaceae</taxon>
        <taxon>Chaetomidium</taxon>
    </lineage>
</organism>
<dbReference type="EMBL" id="MU856964">
    <property type="protein sequence ID" value="KAK4152717.1"/>
    <property type="molecule type" value="Genomic_DNA"/>
</dbReference>
<protein>
    <recommendedName>
        <fullName evidence="3">Gfo/Idh/MocA-like oxidoreductase N-terminal domain-containing protein</fullName>
    </recommendedName>
</protein>
<name>A0AAN6VJI9_9PEZI</name>
<dbReference type="AlphaFoldDB" id="A0AAN6VJI9"/>
<reference evidence="1" key="1">
    <citation type="journal article" date="2023" name="Mol. Phylogenet. Evol.">
        <title>Genome-scale phylogeny and comparative genomics of the fungal order Sordariales.</title>
        <authorList>
            <person name="Hensen N."/>
            <person name="Bonometti L."/>
            <person name="Westerberg I."/>
            <person name="Brannstrom I.O."/>
            <person name="Guillou S."/>
            <person name="Cros-Aarteil S."/>
            <person name="Calhoun S."/>
            <person name="Haridas S."/>
            <person name="Kuo A."/>
            <person name="Mondo S."/>
            <person name="Pangilinan J."/>
            <person name="Riley R."/>
            <person name="LaButti K."/>
            <person name="Andreopoulos B."/>
            <person name="Lipzen A."/>
            <person name="Chen C."/>
            <person name="Yan M."/>
            <person name="Daum C."/>
            <person name="Ng V."/>
            <person name="Clum A."/>
            <person name="Steindorff A."/>
            <person name="Ohm R.A."/>
            <person name="Martin F."/>
            <person name="Silar P."/>
            <person name="Natvig D.O."/>
            <person name="Lalanne C."/>
            <person name="Gautier V."/>
            <person name="Ament-Velasquez S.L."/>
            <person name="Kruys A."/>
            <person name="Hutchinson M.I."/>
            <person name="Powell A.J."/>
            <person name="Barry K."/>
            <person name="Miller A.N."/>
            <person name="Grigoriev I.V."/>
            <person name="Debuchy R."/>
            <person name="Gladieux P."/>
            <person name="Hiltunen Thoren M."/>
            <person name="Johannesson H."/>
        </authorList>
    </citation>
    <scope>NUCLEOTIDE SEQUENCE</scope>
    <source>
        <strain evidence="1">CBS 538.74</strain>
    </source>
</reference>
<evidence type="ECO:0008006" key="3">
    <source>
        <dbReference type="Google" id="ProtNLM"/>
    </source>
</evidence>
<comment type="caution">
    <text evidence="1">The sequence shown here is derived from an EMBL/GenBank/DDBJ whole genome shotgun (WGS) entry which is preliminary data.</text>
</comment>
<reference evidence="1" key="2">
    <citation type="submission" date="2023-05" db="EMBL/GenBank/DDBJ databases">
        <authorList>
            <consortium name="Lawrence Berkeley National Laboratory"/>
            <person name="Steindorff A."/>
            <person name="Hensen N."/>
            <person name="Bonometti L."/>
            <person name="Westerberg I."/>
            <person name="Brannstrom I.O."/>
            <person name="Guillou S."/>
            <person name="Cros-Aarteil S."/>
            <person name="Calhoun S."/>
            <person name="Haridas S."/>
            <person name="Kuo A."/>
            <person name="Mondo S."/>
            <person name="Pangilinan J."/>
            <person name="Riley R."/>
            <person name="Labutti K."/>
            <person name="Andreopoulos B."/>
            <person name="Lipzen A."/>
            <person name="Chen C."/>
            <person name="Yanf M."/>
            <person name="Daum C."/>
            <person name="Ng V."/>
            <person name="Clum A."/>
            <person name="Ohm R."/>
            <person name="Martin F."/>
            <person name="Silar P."/>
            <person name="Natvig D."/>
            <person name="Lalanne C."/>
            <person name="Gautier V."/>
            <person name="Ament-Velasquez S.L."/>
            <person name="Kruys A."/>
            <person name="Hutchinson M.I."/>
            <person name="Powell A.J."/>
            <person name="Barry K."/>
            <person name="Miller A.N."/>
            <person name="Grigoriev I.V."/>
            <person name="Debuchy R."/>
            <person name="Gladieux P."/>
            <person name="Thoren M.H."/>
            <person name="Johannesson H."/>
        </authorList>
    </citation>
    <scope>NUCLEOTIDE SEQUENCE</scope>
    <source>
        <strain evidence="1">CBS 538.74</strain>
    </source>
</reference>
<keyword evidence="2" id="KW-1185">Reference proteome</keyword>
<gene>
    <name evidence="1" type="ORF">C8A00DRAFT_44257</name>
</gene>